<dbReference type="CDD" id="cd00158">
    <property type="entry name" value="RHOD"/>
    <property type="match status" value="1"/>
</dbReference>
<keyword evidence="1" id="KW-0472">Membrane</keyword>
<dbReference type="InterPro" id="IPR036873">
    <property type="entry name" value="Rhodanese-like_dom_sf"/>
</dbReference>
<evidence type="ECO:0000256" key="1">
    <source>
        <dbReference type="SAM" id="Phobius"/>
    </source>
</evidence>
<dbReference type="PROSITE" id="PS50206">
    <property type="entry name" value="RHODANESE_3"/>
    <property type="match status" value="1"/>
</dbReference>
<organism evidence="3">
    <name type="scientific">hydrothermal vent metagenome</name>
    <dbReference type="NCBI Taxonomy" id="652676"/>
    <lineage>
        <taxon>unclassified sequences</taxon>
        <taxon>metagenomes</taxon>
        <taxon>ecological metagenomes</taxon>
    </lineage>
</organism>
<dbReference type="Pfam" id="PF00581">
    <property type="entry name" value="Rhodanese"/>
    <property type="match status" value="1"/>
</dbReference>
<keyword evidence="1" id="KW-0812">Transmembrane</keyword>
<dbReference type="InterPro" id="IPR001763">
    <property type="entry name" value="Rhodanese-like_dom"/>
</dbReference>
<feature type="transmembrane region" description="Helical" evidence="1">
    <location>
        <begin position="6"/>
        <end position="27"/>
    </location>
</feature>
<gene>
    <name evidence="3" type="ORF">MNBD_CHLOROFLEXI01-5342</name>
</gene>
<dbReference type="SUPFAM" id="SSF52821">
    <property type="entry name" value="Rhodanese/Cell cycle control phosphatase"/>
    <property type="match status" value="1"/>
</dbReference>
<feature type="non-terminal residue" evidence="3">
    <location>
        <position position="1"/>
    </location>
</feature>
<evidence type="ECO:0000313" key="3">
    <source>
        <dbReference type="EMBL" id="VAW35891.1"/>
    </source>
</evidence>
<dbReference type="Gene3D" id="3.40.250.10">
    <property type="entry name" value="Rhodanese-like domain"/>
    <property type="match status" value="1"/>
</dbReference>
<proteinExistence type="predicted"/>
<evidence type="ECO:0000259" key="2">
    <source>
        <dbReference type="PROSITE" id="PS50206"/>
    </source>
</evidence>
<dbReference type="PANTHER" id="PTHR43031:SF1">
    <property type="entry name" value="PYRIDINE NUCLEOTIDE-DISULPHIDE OXIDOREDUCTASE"/>
    <property type="match status" value="1"/>
</dbReference>
<name>A0A3B0UYC9_9ZZZZ</name>
<keyword evidence="1" id="KW-1133">Transmembrane helix</keyword>
<dbReference type="EMBL" id="UOEU01000603">
    <property type="protein sequence ID" value="VAW35891.1"/>
    <property type="molecule type" value="Genomic_DNA"/>
</dbReference>
<accession>A0A3B0UYC9</accession>
<protein>
    <recommendedName>
        <fullName evidence="2">Rhodanese domain-containing protein</fullName>
    </recommendedName>
</protein>
<sequence>KRIQSIPLLALAGGGLLLLVGTLFFLLRRPAPMTNISNTVASIPDNHDESGLPYPEVARISLEQTKANFEQGTAVIVDVRTGEEYAKSHIMGAVSMPLNELETRFGELSKEDEIITYCS</sequence>
<dbReference type="AlphaFoldDB" id="A0A3B0UYC9"/>
<reference evidence="3" key="1">
    <citation type="submission" date="2018-06" db="EMBL/GenBank/DDBJ databases">
        <authorList>
            <person name="Zhirakovskaya E."/>
        </authorList>
    </citation>
    <scope>NUCLEOTIDE SEQUENCE</scope>
</reference>
<feature type="domain" description="Rhodanese" evidence="2">
    <location>
        <begin position="70"/>
        <end position="118"/>
    </location>
</feature>
<dbReference type="InterPro" id="IPR050229">
    <property type="entry name" value="GlpE_sulfurtransferase"/>
</dbReference>
<dbReference type="PANTHER" id="PTHR43031">
    <property type="entry name" value="FAD-DEPENDENT OXIDOREDUCTASE"/>
    <property type="match status" value="1"/>
</dbReference>